<feature type="transmembrane region" description="Helical" evidence="13">
    <location>
        <begin position="25"/>
        <end position="45"/>
    </location>
</feature>
<evidence type="ECO:0000256" key="13">
    <source>
        <dbReference type="SAM" id="Phobius"/>
    </source>
</evidence>
<dbReference type="Proteomes" id="UP001280581">
    <property type="component" value="Unassembled WGS sequence"/>
</dbReference>
<dbReference type="GO" id="GO:0008270">
    <property type="term" value="F:zinc ion binding"/>
    <property type="evidence" value="ECO:0007669"/>
    <property type="project" value="UniProtKB-KW"/>
</dbReference>
<dbReference type="Gene3D" id="3.30.40.10">
    <property type="entry name" value="Zinc/RING finger domain, C3HC4 (zinc finger)"/>
    <property type="match status" value="1"/>
</dbReference>
<comment type="similarity">
    <text evidence="2">Belongs to the battenin family.</text>
</comment>
<organism evidence="15 16">
    <name type="scientific">Pseudopithomyces chartarum</name>
    <dbReference type="NCBI Taxonomy" id="1892770"/>
    <lineage>
        <taxon>Eukaryota</taxon>
        <taxon>Fungi</taxon>
        <taxon>Dikarya</taxon>
        <taxon>Ascomycota</taxon>
        <taxon>Pezizomycotina</taxon>
        <taxon>Dothideomycetes</taxon>
        <taxon>Pleosporomycetidae</taxon>
        <taxon>Pleosporales</taxon>
        <taxon>Massarineae</taxon>
        <taxon>Didymosphaeriaceae</taxon>
        <taxon>Pseudopithomyces</taxon>
    </lineage>
</organism>
<feature type="compositionally biased region" description="Acidic residues" evidence="12">
    <location>
        <begin position="151"/>
        <end position="167"/>
    </location>
</feature>
<sequence length="931" mass="102172">MPGTASREVYWARLKAVFHGADPRVCAAFWLFASGMLVIALTPQLQDSKTIAIKMCGVMLASLSSGGGELSFLGLTHYYGHFALASWGSGTGGAGLVGAGAYAILTTSLHVSPRNALLIFSFLPAIMLLSFFAILPHGPLRLSSADHQGYEEVEEGDNSDPDEETEPLSEHERLLASSMHSASGRSFTSVHSTSRGKGLSSAIVGFKANLRRAKGLFIPYMLPLLLVYVAEYTINQGVAPTLLFPLKSSPFDEYRSFYSTYGAVYQIGVFISRSSTPFVRIHHLYLPSFLQVGNLILLTLHAMFDFLPNFYVVCVIIFWEGLLGGLVYVSTFAEITDNVPREDREFSLGATSRDLEGTSTMSSHKDHAASGTRKVSLQPSRPNLITGVVQTTPTGPSLVERKRPVVEEGNVRPAAVLHENEPHAMHREDSMSSPSSLSYRNSSADNTESQDANPENDHGGATSDDNELVSDHAPTHSRQHTNPKAKETGSTLRKRERPVVKDPEDDSDTSTKQARHVKKPKAFRDTRATTKSMQRPWDHMPEHHYFFKGTVPDDWHIKNRNPRIYELDDLVEKDIKKLSYPIEIKVNRGEFAEMENWEDLQEYMEDRDIVPVCGTPATADLPEPNVAGPPLASATLPTPSTVHGEAIDPTPMPSSLSHDNIQTTRSDKTTSGDSEDRIPYRATHSKTAINIKKPQQSTTVALQAKFLEEVRLHASLAPDGAELYNNTPKVELQLSNFTNGVKQSLNNYHKALQQQPRLGMSNPDVPQDVHHGGSQCRATQTGAEKHHAGLPGSTKSLFKDKITPGFFSGMQKIHPVLAKKNPGGNTIKQLAPETSSASTLKKEADLDAALKDTIARLSNVASSDGSKSSKTRLHRCDYCKKPPTVPRLLKCQHVVCFECYSDAVDEAYTKRGTYPDCPTCGKSITEKPSLC</sequence>
<accession>A0AAN6RLD2</accession>
<keyword evidence="5" id="KW-0479">Metal-binding</keyword>
<dbReference type="Pfam" id="PF02487">
    <property type="entry name" value="CLN3"/>
    <property type="match status" value="1"/>
</dbReference>
<evidence type="ECO:0000256" key="7">
    <source>
        <dbReference type="ARBA" id="ARBA00022833"/>
    </source>
</evidence>
<dbReference type="PRINTS" id="PR01315">
    <property type="entry name" value="BATTENIN"/>
</dbReference>
<evidence type="ECO:0000313" key="15">
    <source>
        <dbReference type="EMBL" id="KAK3215286.1"/>
    </source>
</evidence>
<keyword evidence="9 13" id="KW-1133">Transmembrane helix</keyword>
<feature type="compositionally biased region" description="Polar residues" evidence="12">
    <location>
        <begin position="653"/>
        <end position="664"/>
    </location>
</feature>
<feature type="region of interest" description="Disordered" evidence="12">
    <location>
        <begin position="149"/>
        <end position="173"/>
    </location>
</feature>
<evidence type="ECO:0000256" key="5">
    <source>
        <dbReference type="ARBA" id="ARBA00022723"/>
    </source>
</evidence>
<feature type="transmembrane region" description="Helical" evidence="13">
    <location>
        <begin position="82"/>
        <end position="104"/>
    </location>
</feature>
<dbReference type="GO" id="GO:0012505">
    <property type="term" value="C:endomembrane system"/>
    <property type="evidence" value="ECO:0007669"/>
    <property type="project" value="UniProtKB-SubCell"/>
</dbReference>
<name>A0AAN6RLD2_9PLEO</name>
<feature type="compositionally biased region" description="Low complexity" evidence="12">
    <location>
        <begin position="431"/>
        <end position="443"/>
    </location>
</feature>
<proteinExistence type="inferred from homology"/>
<dbReference type="InterPro" id="IPR036259">
    <property type="entry name" value="MFS_trans_sf"/>
</dbReference>
<dbReference type="GO" id="GO:0006865">
    <property type="term" value="P:amino acid transport"/>
    <property type="evidence" value="ECO:0007669"/>
    <property type="project" value="UniProtKB-KW"/>
</dbReference>
<feature type="transmembrane region" description="Helical" evidence="13">
    <location>
        <begin position="116"/>
        <end position="135"/>
    </location>
</feature>
<feature type="compositionally biased region" description="Basic and acidic residues" evidence="12">
    <location>
        <begin position="665"/>
        <end position="677"/>
    </location>
</feature>
<dbReference type="GO" id="GO:0005773">
    <property type="term" value="C:vacuole"/>
    <property type="evidence" value="ECO:0007669"/>
    <property type="project" value="TreeGrafter"/>
</dbReference>
<feature type="region of interest" description="Disordered" evidence="12">
    <location>
        <begin position="347"/>
        <end position="534"/>
    </location>
</feature>
<dbReference type="PROSITE" id="PS50089">
    <property type="entry name" value="ZF_RING_2"/>
    <property type="match status" value="1"/>
</dbReference>
<feature type="transmembrane region" description="Helical" evidence="13">
    <location>
        <begin position="216"/>
        <end position="234"/>
    </location>
</feature>
<dbReference type="PANTHER" id="PTHR10981:SF0">
    <property type="entry name" value="BATTENIN"/>
    <property type="match status" value="1"/>
</dbReference>
<dbReference type="InterPro" id="IPR013083">
    <property type="entry name" value="Znf_RING/FYVE/PHD"/>
</dbReference>
<dbReference type="AlphaFoldDB" id="A0AAN6RLD2"/>
<keyword evidence="6 11" id="KW-0863">Zinc-finger</keyword>
<dbReference type="SUPFAM" id="SSF103473">
    <property type="entry name" value="MFS general substrate transporter"/>
    <property type="match status" value="1"/>
</dbReference>
<feature type="compositionally biased region" description="Polar residues" evidence="12">
    <location>
        <begin position="373"/>
        <end position="395"/>
    </location>
</feature>
<evidence type="ECO:0000256" key="2">
    <source>
        <dbReference type="ARBA" id="ARBA00007467"/>
    </source>
</evidence>
<feature type="region of interest" description="Disordered" evidence="12">
    <location>
        <begin position="757"/>
        <end position="795"/>
    </location>
</feature>
<dbReference type="PROSITE" id="PS00518">
    <property type="entry name" value="ZF_RING_1"/>
    <property type="match status" value="1"/>
</dbReference>
<keyword evidence="16" id="KW-1185">Reference proteome</keyword>
<feature type="compositionally biased region" description="Basic and acidic residues" evidence="12">
    <location>
        <begin position="399"/>
        <end position="410"/>
    </location>
</feature>
<evidence type="ECO:0000256" key="4">
    <source>
        <dbReference type="ARBA" id="ARBA00022692"/>
    </source>
</evidence>
<gene>
    <name evidence="15" type="ORF">GRF29_19g2778164</name>
</gene>
<evidence type="ECO:0000256" key="10">
    <source>
        <dbReference type="ARBA" id="ARBA00023136"/>
    </source>
</evidence>
<dbReference type="EMBL" id="WVTA01000003">
    <property type="protein sequence ID" value="KAK3215286.1"/>
    <property type="molecule type" value="Genomic_DNA"/>
</dbReference>
<keyword evidence="8" id="KW-0029">Amino-acid transport</keyword>
<evidence type="ECO:0000313" key="16">
    <source>
        <dbReference type="Proteomes" id="UP001280581"/>
    </source>
</evidence>
<reference evidence="15 16" key="1">
    <citation type="submission" date="2021-02" db="EMBL/GenBank/DDBJ databases">
        <title>Genome assembly of Pseudopithomyces chartarum.</title>
        <authorList>
            <person name="Jauregui R."/>
            <person name="Singh J."/>
            <person name="Voisey C."/>
        </authorList>
    </citation>
    <scope>NUCLEOTIDE SEQUENCE [LARGE SCALE GENOMIC DNA]</scope>
    <source>
        <strain evidence="15 16">AGR01</strain>
    </source>
</reference>
<dbReference type="InterPro" id="IPR003492">
    <property type="entry name" value="Battenin_disease_Cln3"/>
</dbReference>
<keyword evidence="10 13" id="KW-0472">Membrane</keyword>
<feature type="transmembrane region" description="Helical" evidence="13">
    <location>
        <begin position="310"/>
        <end position="329"/>
    </location>
</feature>
<dbReference type="CDD" id="cd16449">
    <property type="entry name" value="RING-HC"/>
    <property type="match status" value="1"/>
</dbReference>
<keyword evidence="7" id="KW-0862">Zinc</keyword>
<dbReference type="SMART" id="SM00184">
    <property type="entry name" value="RING"/>
    <property type="match status" value="1"/>
</dbReference>
<feature type="compositionally biased region" description="Polar residues" evidence="12">
    <location>
        <begin position="444"/>
        <end position="453"/>
    </location>
</feature>
<protein>
    <recommendedName>
        <fullName evidence="14">RING-type domain-containing protein</fullName>
    </recommendedName>
</protein>
<evidence type="ECO:0000256" key="1">
    <source>
        <dbReference type="ARBA" id="ARBA00004127"/>
    </source>
</evidence>
<evidence type="ECO:0000256" key="8">
    <source>
        <dbReference type="ARBA" id="ARBA00022970"/>
    </source>
</evidence>
<feature type="region of interest" description="Disordered" evidence="12">
    <location>
        <begin position="620"/>
        <end position="677"/>
    </location>
</feature>
<evidence type="ECO:0000256" key="12">
    <source>
        <dbReference type="SAM" id="MobiDB-lite"/>
    </source>
</evidence>
<dbReference type="InterPro" id="IPR001841">
    <property type="entry name" value="Znf_RING"/>
</dbReference>
<evidence type="ECO:0000256" key="9">
    <source>
        <dbReference type="ARBA" id="ARBA00022989"/>
    </source>
</evidence>
<evidence type="ECO:0000256" key="11">
    <source>
        <dbReference type="PROSITE-ProRule" id="PRU00175"/>
    </source>
</evidence>
<dbReference type="GO" id="GO:0016020">
    <property type="term" value="C:membrane"/>
    <property type="evidence" value="ECO:0007669"/>
    <property type="project" value="InterPro"/>
</dbReference>
<comment type="subcellular location">
    <subcellularLocation>
        <location evidence="1">Endomembrane system</location>
        <topology evidence="1">Multi-pass membrane protein</topology>
    </subcellularLocation>
</comment>
<comment type="caution">
    <text evidence="15">The sequence shown here is derived from an EMBL/GenBank/DDBJ whole genome shotgun (WGS) entry which is preliminary data.</text>
</comment>
<keyword evidence="3" id="KW-0813">Transport</keyword>
<dbReference type="PANTHER" id="PTHR10981">
    <property type="entry name" value="BATTENIN"/>
    <property type="match status" value="1"/>
</dbReference>
<evidence type="ECO:0000256" key="6">
    <source>
        <dbReference type="ARBA" id="ARBA00022771"/>
    </source>
</evidence>
<evidence type="ECO:0000256" key="3">
    <source>
        <dbReference type="ARBA" id="ARBA00022448"/>
    </source>
</evidence>
<dbReference type="SUPFAM" id="SSF57850">
    <property type="entry name" value="RING/U-box"/>
    <property type="match status" value="1"/>
</dbReference>
<evidence type="ECO:0000259" key="14">
    <source>
        <dbReference type="PROSITE" id="PS50089"/>
    </source>
</evidence>
<feature type="compositionally biased region" description="Basic and acidic residues" evidence="12">
    <location>
        <begin position="418"/>
        <end position="430"/>
    </location>
</feature>
<dbReference type="GO" id="GO:0051453">
    <property type="term" value="P:regulation of intracellular pH"/>
    <property type="evidence" value="ECO:0007669"/>
    <property type="project" value="TreeGrafter"/>
</dbReference>
<keyword evidence="4 13" id="KW-0812">Transmembrane</keyword>
<feature type="transmembrane region" description="Helical" evidence="13">
    <location>
        <begin position="284"/>
        <end position="304"/>
    </location>
</feature>
<dbReference type="InterPro" id="IPR017907">
    <property type="entry name" value="Znf_RING_CS"/>
</dbReference>
<feature type="domain" description="RING-type" evidence="14">
    <location>
        <begin position="876"/>
        <end position="920"/>
    </location>
</feature>
<feature type="transmembrane region" description="Helical" evidence="13">
    <location>
        <begin position="51"/>
        <end position="75"/>
    </location>
</feature>